<proteinExistence type="predicted"/>
<dbReference type="EMBL" id="JACDTY010000003">
    <property type="protein sequence ID" value="MBA1140623.1"/>
    <property type="molecule type" value="Genomic_DNA"/>
</dbReference>
<organism evidence="2 3">
    <name type="scientific">Mesorhizobium neociceri</name>
    <dbReference type="NCBI Taxonomy" id="1307853"/>
    <lineage>
        <taxon>Bacteria</taxon>
        <taxon>Pseudomonadati</taxon>
        <taxon>Pseudomonadota</taxon>
        <taxon>Alphaproteobacteria</taxon>
        <taxon>Hyphomicrobiales</taxon>
        <taxon>Phyllobacteriaceae</taxon>
        <taxon>Mesorhizobium</taxon>
    </lineage>
</organism>
<gene>
    <name evidence="2" type="ORF">H0241_10175</name>
</gene>
<comment type="caution">
    <text evidence="2">The sequence shown here is derived from an EMBL/GenBank/DDBJ whole genome shotgun (WGS) entry which is preliminary data.</text>
</comment>
<dbReference type="Proteomes" id="UP000558284">
    <property type="component" value="Unassembled WGS sequence"/>
</dbReference>
<protein>
    <submittedName>
        <fullName evidence="2">Uncharacterized protein</fullName>
    </submittedName>
</protein>
<keyword evidence="3" id="KW-1185">Reference proteome</keyword>
<evidence type="ECO:0000313" key="3">
    <source>
        <dbReference type="Proteomes" id="UP000558284"/>
    </source>
</evidence>
<dbReference type="AlphaFoldDB" id="A0A838B3G0"/>
<name>A0A838B3G0_9HYPH</name>
<sequence>MAFTFICLVGLASAASVLFPATASAQRMQRCADEGGTCRLPYPAEVVYGARGQTTSRFFDRRAVPCSNRVFGDPAPGRDKACYIVTRRGGDDYGDNDDDNYGDDDYGQGRGGWVACAREREFCDFRGRKLVRYGARGQYAQGVFRNGVRCGNNAFGGDPAPGAHKSCYYRR</sequence>
<feature type="signal peptide" evidence="1">
    <location>
        <begin position="1"/>
        <end position="25"/>
    </location>
</feature>
<accession>A0A838B3G0</accession>
<evidence type="ECO:0000313" key="2">
    <source>
        <dbReference type="EMBL" id="MBA1140623.1"/>
    </source>
</evidence>
<evidence type="ECO:0000256" key="1">
    <source>
        <dbReference type="SAM" id="SignalP"/>
    </source>
</evidence>
<keyword evidence="1" id="KW-0732">Signal</keyword>
<reference evidence="2 3" key="1">
    <citation type="submission" date="2020-07" db="EMBL/GenBank/DDBJ databases">
        <title>Definition of the novel symbiovar canariense within Mesorhizobium novociceri, a new species of genus Mesorhizobium nodulating Cicer canariense in the Caldera de Taburiente National Park (La Palma, Canary Islands).</title>
        <authorList>
            <person name="Leon-Barrios M."/>
            <person name="Perez-Yepez J."/>
            <person name="Flores-Felix J.D."/>
            <person name="Ramirez-Baena M.H."/>
            <person name="Pulido-Suarez L."/>
            <person name="Igual J.M."/>
            <person name="Velazquez E."/>
            <person name="Peix A."/>
        </authorList>
    </citation>
    <scope>NUCLEOTIDE SEQUENCE [LARGE SCALE GENOMIC DNA]</scope>
    <source>
        <strain evidence="2 3">CCANP35</strain>
    </source>
</reference>
<feature type="chain" id="PRO_5032995939" evidence="1">
    <location>
        <begin position="26"/>
        <end position="171"/>
    </location>
</feature>